<gene>
    <name evidence="2" type="ORF">RCL2_002027600</name>
    <name evidence="1" type="ORF">RclHR1_00120007</name>
</gene>
<proteinExistence type="predicted"/>
<comment type="caution">
    <text evidence="1">The sequence shown here is derived from an EMBL/GenBank/DDBJ whole genome shotgun (WGS) entry which is preliminary data.</text>
</comment>
<evidence type="ECO:0000313" key="1">
    <source>
        <dbReference type="EMBL" id="GBB85453.1"/>
    </source>
</evidence>
<name>A0A2Z6Q5V9_9GLOM</name>
<dbReference type="EMBL" id="BEXD01000224">
    <property type="protein sequence ID" value="GBB85453.1"/>
    <property type="molecule type" value="Genomic_DNA"/>
</dbReference>
<protein>
    <submittedName>
        <fullName evidence="1">Uncharacterized protein</fullName>
    </submittedName>
</protein>
<accession>A0A2Z6Q5V9</accession>
<organism evidence="1 3">
    <name type="scientific">Rhizophagus clarus</name>
    <dbReference type="NCBI Taxonomy" id="94130"/>
    <lineage>
        <taxon>Eukaryota</taxon>
        <taxon>Fungi</taxon>
        <taxon>Fungi incertae sedis</taxon>
        <taxon>Mucoromycota</taxon>
        <taxon>Glomeromycotina</taxon>
        <taxon>Glomeromycetes</taxon>
        <taxon>Glomerales</taxon>
        <taxon>Glomeraceae</taxon>
        <taxon>Rhizophagus</taxon>
    </lineage>
</organism>
<evidence type="ECO:0000313" key="3">
    <source>
        <dbReference type="Proteomes" id="UP000247702"/>
    </source>
</evidence>
<dbReference type="Proteomes" id="UP000615446">
    <property type="component" value="Unassembled WGS sequence"/>
</dbReference>
<dbReference type="AlphaFoldDB" id="A0A2Z6Q5V9"/>
<evidence type="ECO:0000313" key="2">
    <source>
        <dbReference type="EMBL" id="GES93532.1"/>
    </source>
</evidence>
<dbReference type="Proteomes" id="UP000247702">
    <property type="component" value="Unassembled WGS sequence"/>
</dbReference>
<reference evidence="1 3" key="1">
    <citation type="submission" date="2017-11" db="EMBL/GenBank/DDBJ databases">
        <title>The genome of Rhizophagus clarus HR1 reveals common genetic basis of auxotrophy among arbuscular mycorrhizal fungi.</title>
        <authorList>
            <person name="Kobayashi Y."/>
        </authorList>
    </citation>
    <scope>NUCLEOTIDE SEQUENCE [LARGE SCALE GENOMIC DNA]</scope>
    <source>
        <strain evidence="1 3">HR1</strain>
    </source>
</reference>
<dbReference type="EMBL" id="BLAL01000228">
    <property type="protein sequence ID" value="GES93532.1"/>
    <property type="molecule type" value="Genomic_DNA"/>
</dbReference>
<keyword evidence="3" id="KW-1185">Reference proteome</keyword>
<reference evidence="2" key="2">
    <citation type="submission" date="2019-10" db="EMBL/GenBank/DDBJ databases">
        <title>Conservation and host-specific expression of non-tandemly repeated heterogenous ribosome RNA gene in arbuscular mycorrhizal fungi.</title>
        <authorList>
            <person name="Maeda T."/>
            <person name="Kobayashi Y."/>
            <person name="Nakagawa T."/>
            <person name="Ezawa T."/>
            <person name="Yamaguchi K."/>
            <person name="Bino T."/>
            <person name="Nishimoto Y."/>
            <person name="Shigenobu S."/>
            <person name="Kawaguchi M."/>
        </authorList>
    </citation>
    <scope>NUCLEOTIDE SEQUENCE</scope>
    <source>
        <strain evidence="2">HR1</strain>
    </source>
</reference>
<sequence length="146" mass="17101">MSCSTRNQDDLNEKLREFKNNFLNDANSMEMSLIGLEIGNSAGLYEAKYEIAILDKEEKKLFRTEFFLSINKNTFVDTTSVVDANKNLKVWKIPYLQFSRTSTMKALRDLMRPLGKRFKFAEDNPNLLLNKKIKEEMNFEKNRENA</sequence>